<reference evidence="1 2" key="2">
    <citation type="submission" date="2018-01" db="EMBL/GenBank/DDBJ databases">
        <title>Genomic study of Klebsiella pneumoniae.</title>
        <authorList>
            <person name="Yang Y."/>
            <person name="Bicalho R."/>
        </authorList>
    </citation>
    <scope>NUCLEOTIDE SEQUENCE [LARGE SCALE GENOMIC DNA]</scope>
    <source>
        <strain evidence="1 2">A2</strain>
    </source>
</reference>
<name>A0A2J4YH78_9ENTR</name>
<feature type="non-terminal residue" evidence="1">
    <location>
        <position position="1"/>
    </location>
</feature>
<protein>
    <submittedName>
        <fullName evidence="1">Lipopolysaccharide 1,2-N-acetylglucosaminetransferase</fullName>
    </submittedName>
</protein>
<dbReference type="Proteomes" id="UP000234661">
    <property type="component" value="Unassembled WGS sequence"/>
</dbReference>
<comment type="caution">
    <text evidence="1">The sequence shown here is derived from an EMBL/GenBank/DDBJ whole genome shotgun (WGS) entry which is preliminary data.</text>
</comment>
<reference evidence="1 2" key="1">
    <citation type="submission" date="2017-11" db="EMBL/GenBank/DDBJ databases">
        <authorList>
            <person name="Han C.G."/>
        </authorList>
    </citation>
    <scope>NUCLEOTIDE SEQUENCE [LARGE SCALE GENOMIC DNA]</scope>
    <source>
        <strain evidence="1 2">A2</strain>
    </source>
</reference>
<proteinExistence type="predicted"/>
<keyword evidence="1" id="KW-0808">Transferase</keyword>
<dbReference type="AlphaFoldDB" id="A0A2J4YH78"/>
<dbReference type="GO" id="GO:0016740">
    <property type="term" value="F:transferase activity"/>
    <property type="evidence" value="ECO:0007669"/>
    <property type="project" value="UniProtKB-KW"/>
</dbReference>
<evidence type="ECO:0000313" key="2">
    <source>
        <dbReference type="Proteomes" id="UP000234661"/>
    </source>
</evidence>
<organism evidence="1 2">
    <name type="scientific">Klebsiella michiganensis</name>
    <dbReference type="NCBI Taxonomy" id="1134687"/>
    <lineage>
        <taxon>Bacteria</taxon>
        <taxon>Pseudomonadati</taxon>
        <taxon>Pseudomonadota</taxon>
        <taxon>Gammaproteobacteria</taxon>
        <taxon>Enterobacterales</taxon>
        <taxon>Enterobacteriaceae</taxon>
        <taxon>Klebsiella/Raoultella group</taxon>
        <taxon>Klebsiella</taxon>
    </lineage>
</organism>
<dbReference type="EMBL" id="PIET01001560">
    <property type="protein sequence ID" value="PLM50121.1"/>
    <property type="molecule type" value="Genomic_DNA"/>
</dbReference>
<accession>A0A2J4YH78</accession>
<sequence>NVADMTIDAVWPAIKAQADALIAARQQA</sequence>
<evidence type="ECO:0000313" key="1">
    <source>
        <dbReference type="EMBL" id="PLM50121.1"/>
    </source>
</evidence>
<gene>
    <name evidence="1" type="ORF">CWM85_32175</name>
</gene>